<dbReference type="SUPFAM" id="SSF56512">
    <property type="entry name" value="Nitric oxide (NO) synthase oxygenase domain"/>
    <property type="match status" value="1"/>
</dbReference>
<dbReference type="PROSITE" id="PS60001">
    <property type="entry name" value="NOS"/>
    <property type="match status" value="1"/>
</dbReference>
<evidence type="ECO:0000256" key="11">
    <source>
        <dbReference type="PIRNR" id="PIRNR037219"/>
    </source>
</evidence>
<dbReference type="Gene3D" id="3.90.440.10">
    <property type="entry name" value="Nitric Oxide Synthase,Heme Domain,Chain A domain 2"/>
    <property type="match status" value="1"/>
</dbReference>
<organism evidence="14 15">
    <name type="scientific">Paenibacillus vulneris</name>
    <dbReference type="NCBI Taxonomy" id="1133364"/>
    <lineage>
        <taxon>Bacteria</taxon>
        <taxon>Bacillati</taxon>
        <taxon>Bacillota</taxon>
        <taxon>Bacilli</taxon>
        <taxon>Bacillales</taxon>
        <taxon>Paenibacillaceae</taxon>
        <taxon>Paenibacillus</taxon>
    </lineage>
</organism>
<comment type="miscellaneous">
    <text evidence="11">This protein is similar to the oxygenase domain of eukaryotic nitric oxide synthases but lacks the reductase domain which, in eukaryotes, is responsible for transfer of electrons to the ferric heme during nitric oxide synthesis.</text>
</comment>
<evidence type="ECO:0000256" key="1">
    <source>
        <dbReference type="ARBA" id="ARBA00001971"/>
    </source>
</evidence>
<dbReference type="InterPro" id="IPR017142">
    <property type="entry name" value="Nitric_oxide_synthase_Oase-su"/>
</dbReference>
<dbReference type="InterPro" id="IPR044940">
    <property type="entry name" value="NOS_dom_2"/>
</dbReference>
<evidence type="ECO:0000256" key="10">
    <source>
        <dbReference type="ARBA" id="ARBA00048713"/>
    </source>
</evidence>
<dbReference type="Pfam" id="PF02898">
    <property type="entry name" value="NO_synthase"/>
    <property type="match status" value="1"/>
</dbReference>
<dbReference type="InterPro" id="IPR044943">
    <property type="entry name" value="NOS_dom_1"/>
</dbReference>
<dbReference type="PANTHER" id="PTHR43410:SF1">
    <property type="entry name" value="NITRIC OXIDE SYNTHASE"/>
    <property type="match status" value="1"/>
</dbReference>
<keyword evidence="7 11" id="KW-0479">Metal-binding</keyword>
<comment type="cofactor">
    <cofactor evidence="1 11">
        <name>heme</name>
        <dbReference type="ChEBI" id="CHEBI:30413"/>
    </cofactor>
</comment>
<feature type="region of interest" description="Disordered" evidence="12">
    <location>
        <begin position="359"/>
        <end position="385"/>
    </location>
</feature>
<proteinExistence type="inferred from homology"/>
<dbReference type="InterPro" id="IPR004030">
    <property type="entry name" value="NOS_N"/>
</dbReference>
<dbReference type="Proteomes" id="UP001597180">
    <property type="component" value="Unassembled WGS sequence"/>
</dbReference>
<evidence type="ECO:0000256" key="12">
    <source>
        <dbReference type="SAM" id="MobiDB-lite"/>
    </source>
</evidence>
<comment type="catalytic activity">
    <reaction evidence="10">
        <text>3 reduced [flavodoxin] + 2 L-arginine + 4 O2 = 3 oxidized [flavodoxin] + 2 L-citrulline + 2 nitric oxide + 4 H2O + 5 H(+)</text>
        <dbReference type="Rhea" id="RHEA:52324"/>
        <dbReference type="Rhea" id="RHEA-COMP:10622"/>
        <dbReference type="Rhea" id="RHEA-COMP:10623"/>
        <dbReference type="ChEBI" id="CHEBI:15377"/>
        <dbReference type="ChEBI" id="CHEBI:15378"/>
        <dbReference type="ChEBI" id="CHEBI:15379"/>
        <dbReference type="ChEBI" id="CHEBI:16480"/>
        <dbReference type="ChEBI" id="CHEBI:32682"/>
        <dbReference type="ChEBI" id="CHEBI:57618"/>
        <dbReference type="ChEBI" id="CHEBI:57743"/>
        <dbReference type="ChEBI" id="CHEBI:58210"/>
        <dbReference type="EC" id="1.14.14.47"/>
    </reaction>
</comment>
<dbReference type="PANTHER" id="PTHR43410">
    <property type="entry name" value="NITRIC OXIDE SYNTHASE OXYGENASE"/>
    <property type="match status" value="1"/>
</dbReference>
<evidence type="ECO:0000313" key="14">
    <source>
        <dbReference type="EMBL" id="MFD1223719.1"/>
    </source>
</evidence>
<dbReference type="EC" id="1.14.14.47" evidence="4 11"/>
<comment type="function">
    <text evidence="2 11">Catalyzes the production of nitric oxide.</text>
</comment>
<dbReference type="InterPro" id="IPR050607">
    <property type="entry name" value="NOS"/>
</dbReference>
<evidence type="ECO:0000256" key="6">
    <source>
        <dbReference type="ARBA" id="ARBA00022617"/>
    </source>
</evidence>
<name>A0ABW3UTW8_9BACL</name>
<evidence type="ECO:0000256" key="2">
    <source>
        <dbReference type="ARBA" id="ARBA00002642"/>
    </source>
</evidence>
<evidence type="ECO:0000256" key="8">
    <source>
        <dbReference type="ARBA" id="ARBA00023002"/>
    </source>
</evidence>
<comment type="similarity">
    <text evidence="3 11">Belongs to the NOS family. Bacterial NOS oxygenase subfamily.</text>
</comment>
<dbReference type="InterPro" id="IPR044944">
    <property type="entry name" value="NOS_dom_3"/>
</dbReference>
<dbReference type="PIRSF" id="PIRSF037219">
    <property type="entry name" value="NOS_oxygenase"/>
    <property type="match status" value="1"/>
</dbReference>
<keyword evidence="15" id="KW-1185">Reference proteome</keyword>
<comment type="subunit">
    <text evidence="11">Homodimer.</text>
</comment>
<reference evidence="15" key="1">
    <citation type="journal article" date="2019" name="Int. J. Syst. Evol. Microbiol.">
        <title>The Global Catalogue of Microorganisms (GCM) 10K type strain sequencing project: providing services to taxonomists for standard genome sequencing and annotation.</title>
        <authorList>
            <consortium name="The Broad Institute Genomics Platform"/>
            <consortium name="The Broad Institute Genome Sequencing Center for Infectious Disease"/>
            <person name="Wu L."/>
            <person name="Ma J."/>
        </authorList>
    </citation>
    <scope>NUCLEOTIDE SEQUENCE [LARGE SCALE GENOMIC DNA]</scope>
    <source>
        <strain evidence="15">CCUG 53270</strain>
    </source>
</reference>
<dbReference type="Gene3D" id="3.90.340.10">
    <property type="entry name" value="Nitric Oxide Synthase, Chain A, domain 1"/>
    <property type="match status" value="1"/>
</dbReference>
<evidence type="ECO:0000259" key="13">
    <source>
        <dbReference type="PROSITE" id="PS60001"/>
    </source>
</evidence>
<comment type="caution">
    <text evidence="14">The sequence shown here is derived from an EMBL/GenBank/DDBJ whole genome shotgun (WGS) entry which is preliminary data.</text>
</comment>
<protein>
    <recommendedName>
        <fullName evidence="5 11">Nitric oxide synthase oxygenase</fullName>
        <ecNumber evidence="4 11">1.14.14.47</ecNumber>
    </recommendedName>
</protein>
<evidence type="ECO:0000313" key="15">
    <source>
        <dbReference type="Proteomes" id="UP001597180"/>
    </source>
</evidence>
<evidence type="ECO:0000256" key="4">
    <source>
        <dbReference type="ARBA" id="ARBA00012735"/>
    </source>
</evidence>
<accession>A0ABW3UTW8</accession>
<feature type="domain" description="Nitric oxide synthase (NOS)" evidence="13">
    <location>
        <begin position="64"/>
        <end position="71"/>
    </location>
</feature>
<dbReference type="RefSeq" id="WP_345587851.1">
    <property type="nucleotide sequence ID" value="NZ_BAABJG010000014.1"/>
</dbReference>
<dbReference type="CDD" id="cd00575">
    <property type="entry name" value="NOS_oxygenase"/>
    <property type="match status" value="1"/>
</dbReference>
<gene>
    <name evidence="14" type="ORF">ACFQ4B_26715</name>
</gene>
<dbReference type="EMBL" id="JBHTLU010000036">
    <property type="protein sequence ID" value="MFD1223719.1"/>
    <property type="molecule type" value="Genomic_DNA"/>
</dbReference>
<sequence length="385" mass="44029">MNHKQLEEAVSFIRLGYAEAGMHPEEAERRIKEITESISQTGTYSHTIDELRFGAKWAWRNNSRCIGRLFWSSLEVFDKRELATEDAIAEALWQHIEYATNGGRIRPAITLFAPETEERTIRIWNHQLIRYAGYETDRGIIGDPASVAFTKQCQQLGWQGERTPFDVLPLVIQINGREPRWYPIPPELILEVPIVHPTIDRFAELGLKWYAVPCISDMRLDMGGLSYTAAPFNGWYMGTEIGARNLSDTSRYNQLPLIADLMGLDRSSNSTMWKDRALLELNAAVLHSYKSKGVSIVDHHTAAEQFMRFENQEHEAGRRVNGKWSWLIPPMSPTATPIWDHYFTEFDVKPSYSYQRAPYASADTKPDPAPAAERSHEAMKGCPFH</sequence>
<dbReference type="Gene3D" id="3.90.1230.10">
    <property type="entry name" value="Nitric Oxide Synthase, Chain A, domain 3"/>
    <property type="match status" value="1"/>
</dbReference>
<evidence type="ECO:0000256" key="3">
    <source>
        <dbReference type="ARBA" id="ARBA00005411"/>
    </source>
</evidence>
<evidence type="ECO:0000256" key="5">
    <source>
        <dbReference type="ARBA" id="ARBA00018859"/>
    </source>
</evidence>
<keyword evidence="9 11" id="KW-0408">Iron</keyword>
<evidence type="ECO:0000256" key="7">
    <source>
        <dbReference type="ARBA" id="ARBA00022723"/>
    </source>
</evidence>
<evidence type="ECO:0000256" key="9">
    <source>
        <dbReference type="ARBA" id="ARBA00023004"/>
    </source>
</evidence>
<keyword evidence="8 11" id="KW-0560">Oxidoreductase</keyword>
<keyword evidence="6 11" id="KW-0349">Heme</keyword>
<dbReference type="InterPro" id="IPR036119">
    <property type="entry name" value="NOS_N_sf"/>
</dbReference>